<gene>
    <name evidence="1" type="ORF">AVEN_230018_1</name>
</gene>
<dbReference type="AlphaFoldDB" id="A0A4Y2CV61"/>
<keyword evidence="2" id="KW-1185">Reference proteome</keyword>
<reference evidence="1 2" key="1">
    <citation type="journal article" date="2019" name="Sci. Rep.">
        <title>Orb-weaving spider Araneus ventricosus genome elucidates the spidroin gene catalogue.</title>
        <authorList>
            <person name="Kono N."/>
            <person name="Nakamura H."/>
            <person name="Ohtoshi R."/>
            <person name="Moran D.A.P."/>
            <person name="Shinohara A."/>
            <person name="Yoshida Y."/>
            <person name="Fujiwara M."/>
            <person name="Mori M."/>
            <person name="Tomita M."/>
            <person name="Arakawa K."/>
        </authorList>
    </citation>
    <scope>NUCLEOTIDE SEQUENCE [LARGE SCALE GENOMIC DNA]</scope>
</reference>
<accession>A0A4Y2CV61</accession>
<protein>
    <submittedName>
        <fullName evidence="1">Uncharacterized protein</fullName>
    </submittedName>
</protein>
<organism evidence="1 2">
    <name type="scientific">Araneus ventricosus</name>
    <name type="common">Orbweaver spider</name>
    <name type="synonym">Epeira ventricosa</name>
    <dbReference type="NCBI Taxonomy" id="182803"/>
    <lineage>
        <taxon>Eukaryota</taxon>
        <taxon>Metazoa</taxon>
        <taxon>Ecdysozoa</taxon>
        <taxon>Arthropoda</taxon>
        <taxon>Chelicerata</taxon>
        <taxon>Arachnida</taxon>
        <taxon>Araneae</taxon>
        <taxon>Araneomorphae</taxon>
        <taxon>Entelegynae</taxon>
        <taxon>Araneoidea</taxon>
        <taxon>Araneidae</taxon>
        <taxon>Araneus</taxon>
    </lineage>
</organism>
<dbReference type="EMBL" id="BGPR01000244">
    <property type="protein sequence ID" value="GBM07578.1"/>
    <property type="molecule type" value="Genomic_DNA"/>
</dbReference>
<proteinExistence type="predicted"/>
<evidence type="ECO:0000313" key="2">
    <source>
        <dbReference type="Proteomes" id="UP000499080"/>
    </source>
</evidence>
<sequence>MRHFDIKLVCKRHSPPLHCVVVVQSGEAHRLQLKCIFRVLFSFRWPFMTAPHPNWSSVRKTDDNCSSLERKIGYTTSPDIQPLYLECRAIKQHRQRPCNSLFNQT</sequence>
<comment type="caution">
    <text evidence="1">The sequence shown here is derived from an EMBL/GenBank/DDBJ whole genome shotgun (WGS) entry which is preliminary data.</text>
</comment>
<name>A0A4Y2CV61_ARAVE</name>
<evidence type="ECO:0000313" key="1">
    <source>
        <dbReference type="EMBL" id="GBM07578.1"/>
    </source>
</evidence>
<dbReference type="Proteomes" id="UP000499080">
    <property type="component" value="Unassembled WGS sequence"/>
</dbReference>